<dbReference type="Pfam" id="PF02600">
    <property type="entry name" value="DsbB"/>
    <property type="match status" value="1"/>
</dbReference>
<keyword evidence="9" id="KW-1015">Disulfide bond</keyword>
<keyword evidence="3" id="KW-0813">Transport</keyword>
<feature type="transmembrane region" description="Helical" evidence="12">
    <location>
        <begin position="115"/>
        <end position="135"/>
    </location>
</feature>
<evidence type="ECO:0000256" key="7">
    <source>
        <dbReference type="ARBA" id="ARBA00023002"/>
    </source>
</evidence>
<name>A0A830FHI3_9EURY</name>
<feature type="transmembrane region" description="Helical" evidence="12">
    <location>
        <begin position="67"/>
        <end position="86"/>
    </location>
</feature>
<protein>
    <recommendedName>
        <fullName evidence="15">Disulfide bond formation protein DsbB</fullName>
    </recommendedName>
</protein>
<sequence length="138" mass="14602">MADSAPTPRRTIALAFAVAVVATAGSLSYSLVMGLHPCHLCWYQRVLMYPLTAIAAYAFLTRDAGVWRLVLPFSVLGAAVAAYHSWLQLTGTACGFGGGGCTAVQYRLPALGLSIPNQSLLAFLAITALMGWLALSQR</sequence>
<comment type="similarity">
    <text evidence="2">Belongs to the DsbB family. BdbC subfamily.</text>
</comment>
<dbReference type="PANTHER" id="PTHR43469:SF1">
    <property type="entry name" value="SPBETA PROPHAGE-DERIVED DISULFIDE BOND FORMATION PROTEIN B"/>
    <property type="match status" value="1"/>
</dbReference>
<keyword evidence="6 12" id="KW-1133">Transmembrane helix</keyword>
<comment type="subcellular location">
    <subcellularLocation>
        <location evidence="1">Membrane</location>
        <topology evidence="1">Multi-pass membrane protein</topology>
    </subcellularLocation>
</comment>
<keyword evidence="11" id="KW-0676">Redox-active center</keyword>
<dbReference type="GO" id="GO:0015035">
    <property type="term" value="F:protein-disulfide reductase activity"/>
    <property type="evidence" value="ECO:0007669"/>
    <property type="project" value="InterPro"/>
</dbReference>
<feature type="transmembrane region" description="Helical" evidence="12">
    <location>
        <begin position="42"/>
        <end position="60"/>
    </location>
</feature>
<organism evidence="13 14">
    <name type="scientific">Halocalculus aciditolerans</name>
    <dbReference type="NCBI Taxonomy" id="1383812"/>
    <lineage>
        <taxon>Archaea</taxon>
        <taxon>Methanobacteriati</taxon>
        <taxon>Methanobacteriota</taxon>
        <taxon>Stenosarchaea group</taxon>
        <taxon>Halobacteria</taxon>
        <taxon>Halobacteriales</taxon>
        <taxon>Halobacteriaceae</taxon>
        <taxon>Halocalculus</taxon>
    </lineage>
</organism>
<evidence type="ECO:0000256" key="1">
    <source>
        <dbReference type="ARBA" id="ARBA00004141"/>
    </source>
</evidence>
<dbReference type="EMBL" id="BMPG01000002">
    <property type="protein sequence ID" value="GGL56638.1"/>
    <property type="molecule type" value="Genomic_DNA"/>
</dbReference>
<evidence type="ECO:0000256" key="12">
    <source>
        <dbReference type="SAM" id="Phobius"/>
    </source>
</evidence>
<reference evidence="13" key="1">
    <citation type="journal article" date="2014" name="Int. J. Syst. Evol. Microbiol.">
        <title>Complete genome sequence of Corynebacterium casei LMG S-19264T (=DSM 44701T), isolated from a smear-ripened cheese.</title>
        <authorList>
            <consortium name="US DOE Joint Genome Institute (JGI-PGF)"/>
            <person name="Walter F."/>
            <person name="Albersmeier A."/>
            <person name="Kalinowski J."/>
            <person name="Ruckert C."/>
        </authorList>
    </citation>
    <scope>NUCLEOTIDE SEQUENCE</scope>
    <source>
        <strain evidence="13">JCM 19596</strain>
    </source>
</reference>
<evidence type="ECO:0000256" key="11">
    <source>
        <dbReference type="ARBA" id="ARBA00023284"/>
    </source>
</evidence>
<evidence type="ECO:0000256" key="5">
    <source>
        <dbReference type="ARBA" id="ARBA00022982"/>
    </source>
</evidence>
<evidence type="ECO:0000256" key="10">
    <source>
        <dbReference type="ARBA" id="ARBA00023186"/>
    </source>
</evidence>
<keyword evidence="4 12" id="KW-0812">Transmembrane</keyword>
<evidence type="ECO:0008006" key="15">
    <source>
        <dbReference type="Google" id="ProtNLM"/>
    </source>
</evidence>
<evidence type="ECO:0000256" key="4">
    <source>
        <dbReference type="ARBA" id="ARBA00022692"/>
    </source>
</evidence>
<keyword evidence="10" id="KW-0143">Chaperone</keyword>
<dbReference type="GO" id="GO:0016020">
    <property type="term" value="C:membrane"/>
    <property type="evidence" value="ECO:0007669"/>
    <property type="project" value="UniProtKB-SubCell"/>
</dbReference>
<dbReference type="AlphaFoldDB" id="A0A830FHI3"/>
<evidence type="ECO:0000256" key="9">
    <source>
        <dbReference type="ARBA" id="ARBA00023157"/>
    </source>
</evidence>
<dbReference type="RefSeq" id="WP_188977238.1">
    <property type="nucleotide sequence ID" value="NZ_BMPG01000002.1"/>
</dbReference>
<reference evidence="13" key="2">
    <citation type="submission" date="2020-09" db="EMBL/GenBank/DDBJ databases">
        <authorList>
            <person name="Sun Q."/>
            <person name="Ohkuma M."/>
        </authorList>
    </citation>
    <scope>NUCLEOTIDE SEQUENCE</scope>
    <source>
        <strain evidence="13">JCM 19596</strain>
    </source>
</reference>
<evidence type="ECO:0000256" key="6">
    <source>
        <dbReference type="ARBA" id="ARBA00022989"/>
    </source>
</evidence>
<keyword evidence="7" id="KW-0560">Oxidoreductase</keyword>
<dbReference type="GO" id="GO:0006457">
    <property type="term" value="P:protein folding"/>
    <property type="evidence" value="ECO:0007669"/>
    <property type="project" value="InterPro"/>
</dbReference>
<evidence type="ECO:0000256" key="2">
    <source>
        <dbReference type="ARBA" id="ARBA00007602"/>
    </source>
</evidence>
<evidence type="ECO:0000256" key="3">
    <source>
        <dbReference type="ARBA" id="ARBA00022448"/>
    </source>
</evidence>
<comment type="caution">
    <text evidence="13">The sequence shown here is derived from an EMBL/GenBank/DDBJ whole genome shotgun (WGS) entry which is preliminary data.</text>
</comment>
<evidence type="ECO:0000313" key="14">
    <source>
        <dbReference type="Proteomes" id="UP000607197"/>
    </source>
</evidence>
<dbReference type="InterPro" id="IPR012187">
    <property type="entry name" value="Disulphide_bond_form_BdbC"/>
</dbReference>
<dbReference type="Proteomes" id="UP000607197">
    <property type="component" value="Unassembled WGS sequence"/>
</dbReference>
<keyword evidence="8 12" id="KW-0472">Membrane</keyword>
<keyword evidence="14" id="KW-1185">Reference proteome</keyword>
<accession>A0A830FHI3</accession>
<gene>
    <name evidence="13" type="ORF">GCM10009039_13470</name>
</gene>
<dbReference type="Gene3D" id="1.20.1550.10">
    <property type="entry name" value="DsbB-like"/>
    <property type="match status" value="1"/>
</dbReference>
<evidence type="ECO:0000313" key="13">
    <source>
        <dbReference type="EMBL" id="GGL56638.1"/>
    </source>
</evidence>
<dbReference type="SUPFAM" id="SSF158442">
    <property type="entry name" value="DsbB-like"/>
    <property type="match status" value="1"/>
</dbReference>
<dbReference type="OrthoDB" id="213767at2157"/>
<evidence type="ECO:0000256" key="8">
    <source>
        <dbReference type="ARBA" id="ARBA00023136"/>
    </source>
</evidence>
<proteinExistence type="inferred from homology"/>
<keyword evidence="5" id="KW-0249">Electron transport</keyword>
<dbReference type="InterPro" id="IPR003752">
    <property type="entry name" value="DiS_bond_form_DsbB/BdbC"/>
</dbReference>
<dbReference type="PANTHER" id="PTHR43469">
    <property type="entry name" value="DISULFIDE FORMATION PROTEIN-RELATED"/>
    <property type="match status" value="1"/>
</dbReference>
<feature type="transmembrane region" description="Helical" evidence="12">
    <location>
        <begin position="12"/>
        <end position="36"/>
    </location>
</feature>
<dbReference type="InterPro" id="IPR023380">
    <property type="entry name" value="DsbB-like_sf"/>
</dbReference>